<sequence>MREIRAQHEENRYSAFIDGELVGHAACLRIGDAVAVPHVQVEPAFRDLGVGSELARSMCRDARALGLRVLALCPFMRRWGQLHPQYGDVLHAPRPGEVAAIAPFVKAAEFRERQRLRAADPGHAH</sequence>
<dbReference type="PROSITE" id="PS51186">
    <property type="entry name" value="GNAT"/>
    <property type="match status" value="1"/>
</dbReference>
<dbReference type="AlphaFoldDB" id="A0A941ELA5"/>
<accession>A0A941ELA5</accession>
<organism evidence="3 4">
    <name type="scientific">Actinospica durhamensis</name>
    <dbReference type="NCBI Taxonomy" id="1508375"/>
    <lineage>
        <taxon>Bacteria</taxon>
        <taxon>Bacillati</taxon>
        <taxon>Actinomycetota</taxon>
        <taxon>Actinomycetes</taxon>
        <taxon>Catenulisporales</taxon>
        <taxon>Actinospicaceae</taxon>
        <taxon>Actinospica</taxon>
    </lineage>
</organism>
<dbReference type="CDD" id="cd04301">
    <property type="entry name" value="NAT_SF"/>
    <property type="match status" value="1"/>
</dbReference>
<dbReference type="Pfam" id="PF14542">
    <property type="entry name" value="Acetyltransf_CG"/>
    <property type="match status" value="1"/>
</dbReference>
<dbReference type="GO" id="GO:0016747">
    <property type="term" value="F:acyltransferase activity, transferring groups other than amino-acyl groups"/>
    <property type="evidence" value="ECO:0007669"/>
    <property type="project" value="InterPro"/>
</dbReference>
<gene>
    <name evidence="3" type="ORF">KDL01_06850</name>
</gene>
<dbReference type="PROSITE" id="PS51729">
    <property type="entry name" value="GNAT_YJDJ"/>
    <property type="match status" value="1"/>
</dbReference>
<comment type="caution">
    <text evidence="3">The sequence shown here is derived from an EMBL/GenBank/DDBJ whole genome shotgun (WGS) entry which is preliminary data.</text>
</comment>
<reference evidence="3" key="1">
    <citation type="submission" date="2021-04" db="EMBL/GenBank/DDBJ databases">
        <title>Genome based classification of Actinospica acidithermotolerans sp. nov., an actinobacterium isolated from an Indonesian hot spring.</title>
        <authorList>
            <person name="Kusuma A.B."/>
            <person name="Putra K.E."/>
            <person name="Nafisah S."/>
            <person name="Loh J."/>
            <person name="Nouioui I."/>
            <person name="Goodfellow M."/>
        </authorList>
    </citation>
    <scope>NUCLEOTIDE SEQUENCE</scope>
    <source>
        <strain evidence="3">CSCA 57</strain>
    </source>
</reference>
<proteinExistence type="predicted"/>
<dbReference type="InterPro" id="IPR000182">
    <property type="entry name" value="GNAT_dom"/>
</dbReference>
<evidence type="ECO:0000259" key="2">
    <source>
        <dbReference type="PROSITE" id="PS51729"/>
    </source>
</evidence>
<name>A0A941ELA5_9ACTN</name>
<feature type="domain" description="N-acetyltransferase" evidence="2">
    <location>
        <begin position="5"/>
        <end position="91"/>
    </location>
</feature>
<dbReference type="InterPro" id="IPR016181">
    <property type="entry name" value="Acyl_CoA_acyltransferase"/>
</dbReference>
<evidence type="ECO:0000313" key="3">
    <source>
        <dbReference type="EMBL" id="MBR7832973.1"/>
    </source>
</evidence>
<evidence type="ECO:0000313" key="4">
    <source>
        <dbReference type="Proteomes" id="UP000675781"/>
    </source>
</evidence>
<dbReference type="RefSeq" id="WP_212527498.1">
    <property type="nucleotide sequence ID" value="NZ_JAGSOG010000020.1"/>
</dbReference>
<dbReference type="SUPFAM" id="SSF55729">
    <property type="entry name" value="Acyl-CoA N-acyltransferases (Nat)"/>
    <property type="match status" value="1"/>
</dbReference>
<keyword evidence="4" id="KW-1185">Reference proteome</keyword>
<dbReference type="EMBL" id="JAGSOG010000020">
    <property type="protein sequence ID" value="MBR7832973.1"/>
    <property type="molecule type" value="Genomic_DNA"/>
</dbReference>
<feature type="domain" description="N-acetyltransferase" evidence="1">
    <location>
        <begin position="1"/>
        <end position="125"/>
    </location>
</feature>
<dbReference type="InterPro" id="IPR031165">
    <property type="entry name" value="GNAT_YJDJ"/>
</dbReference>
<evidence type="ECO:0000259" key="1">
    <source>
        <dbReference type="PROSITE" id="PS51186"/>
    </source>
</evidence>
<protein>
    <submittedName>
        <fullName evidence="3">N-acetyltransferase</fullName>
    </submittedName>
</protein>
<dbReference type="Gene3D" id="3.40.630.30">
    <property type="match status" value="1"/>
</dbReference>
<dbReference type="Proteomes" id="UP000675781">
    <property type="component" value="Unassembled WGS sequence"/>
</dbReference>